<gene>
    <name evidence="2" type="ORF">GWK10_14510</name>
</gene>
<reference evidence="2 3" key="1">
    <citation type="submission" date="2020-01" db="EMBL/GenBank/DDBJ databases">
        <title>Spongiivirga citrea KCTC 32990T.</title>
        <authorList>
            <person name="Wang G."/>
        </authorList>
    </citation>
    <scope>NUCLEOTIDE SEQUENCE [LARGE SCALE GENOMIC DNA]</scope>
    <source>
        <strain evidence="2 3">KCTC 32990</strain>
    </source>
</reference>
<comment type="caution">
    <text evidence="2">The sequence shown here is derived from an EMBL/GenBank/DDBJ whole genome shotgun (WGS) entry which is preliminary data.</text>
</comment>
<dbReference type="EMBL" id="JAABOQ010000005">
    <property type="protein sequence ID" value="NER18432.1"/>
    <property type="molecule type" value="Genomic_DNA"/>
</dbReference>
<dbReference type="Proteomes" id="UP000474296">
    <property type="component" value="Unassembled WGS sequence"/>
</dbReference>
<organism evidence="2 3">
    <name type="scientific">Spongiivirga citrea</name>
    <dbReference type="NCBI Taxonomy" id="1481457"/>
    <lineage>
        <taxon>Bacteria</taxon>
        <taxon>Pseudomonadati</taxon>
        <taxon>Bacteroidota</taxon>
        <taxon>Flavobacteriia</taxon>
        <taxon>Flavobacteriales</taxon>
        <taxon>Flavobacteriaceae</taxon>
        <taxon>Spongiivirga</taxon>
    </lineage>
</organism>
<accession>A0A6M0CL95</accession>
<sequence length="110" mass="12625">MKISSLLLFLFAGVGFAVAQQKRTFKVDSSEITDKMPIKQIDLLNSEVLGLLFEKIKKNPEGNFVLEEGIESKDRSIDNMPIYKPKGHFKFRIFELDSTTTNYLRIVKPK</sequence>
<evidence type="ECO:0000313" key="2">
    <source>
        <dbReference type="EMBL" id="NER18432.1"/>
    </source>
</evidence>
<keyword evidence="1" id="KW-0732">Signal</keyword>
<dbReference type="AlphaFoldDB" id="A0A6M0CL95"/>
<protein>
    <submittedName>
        <fullName evidence="2">Uncharacterized protein</fullName>
    </submittedName>
</protein>
<feature type="signal peptide" evidence="1">
    <location>
        <begin position="1"/>
        <end position="19"/>
    </location>
</feature>
<feature type="chain" id="PRO_5026667657" evidence="1">
    <location>
        <begin position="20"/>
        <end position="110"/>
    </location>
</feature>
<proteinExistence type="predicted"/>
<evidence type="ECO:0000313" key="3">
    <source>
        <dbReference type="Proteomes" id="UP000474296"/>
    </source>
</evidence>
<evidence type="ECO:0000256" key="1">
    <source>
        <dbReference type="SAM" id="SignalP"/>
    </source>
</evidence>
<dbReference type="RefSeq" id="WP_164033097.1">
    <property type="nucleotide sequence ID" value="NZ_JAABOQ010000005.1"/>
</dbReference>
<keyword evidence="3" id="KW-1185">Reference proteome</keyword>
<name>A0A6M0CL95_9FLAO</name>